<evidence type="ECO:0000256" key="2">
    <source>
        <dbReference type="SAM" id="MobiDB-lite"/>
    </source>
</evidence>
<dbReference type="Proteomes" id="UP000001640">
    <property type="component" value="Chromosome 2"/>
</dbReference>
<keyword evidence="1" id="KW-0175">Coiled coil</keyword>
<dbReference type="HOGENOM" id="CLU_035516_0_0_1"/>
<dbReference type="OMA" id="QFAKDEY"/>
<dbReference type="STRING" id="1064592.G0V9X8"/>
<dbReference type="InParanoid" id="G0V9X8"/>
<evidence type="ECO:0000313" key="3">
    <source>
        <dbReference type="EMBL" id="CCC68745.1"/>
    </source>
</evidence>
<feature type="region of interest" description="Disordered" evidence="2">
    <location>
        <begin position="381"/>
        <end position="407"/>
    </location>
</feature>
<dbReference type="EMBL" id="HE576753">
    <property type="protein sequence ID" value="CCC68745.1"/>
    <property type="molecule type" value="Genomic_DNA"/>
</dbReference>
<proteinExistence type="predicted"/>
<dbReference type="FunCoup" id="G0V9X8">
    <property type="interactions" value="231"/>
</dbReference>
<feature type="compositionally biased region" description="Polar residues" evidence="2">
    <location>
        <begin position="392"/>
        <end position="407"/>
    </location>
</feature>
<accession>G0V9X8</accession>
<dbReference type="KEGG" id="ncs:NCAS_0B06610"/>
<evidence type="ECO:0000313" key="4">
    <source>
        <dbReference type="Proteomes" id="UP000001640"/>
    </source>
</evidence>
<dbReference type="eggNOG" id="ENOG502QTPN">
    <property type="taxonomic scope" value="Eukaryota"/>
</dbReference>
<feature type="compositionally biased region" description="Basic and acidic residues" evidence="2">
    <location>
        <begin position="381"/>
        <end position="391"/>
    </location>
</feature>
<organism evidence="3 4">
    <name type="scientific">Naumovozyma castellii</name>
    <name type="common">Yeast</name>
    <name type="synonym">Saccharomyces castellii</name>
    <dbReference type="NCBI Taxonomy" id="27288"/>
    <lineage>
        <taxon>Eukaryota</taxon>
        <taxon>Fungi</taxon>
        <taxon>Dikarya</taxon>
        <taxon>Ascomycota</taxon>
        <taxon>Saccharomycotina</taxon>
        <taxon>Saccharomycetes</taxon>
        <taxon>Saccharomycetales</taxon>
        <taxon>Saccharomycetaceae</taxon>
        <taxon>Naumovozyma</taxon>
    </lineage>
</organism>
<gene>
    <name evidence="3" type="primary">NCAS0B06610</name>
    <name evidence="3" type="ordered locus">NCAS_0B06610</name>
</gene>
<name>G0V9X8_NAUCA</name>
<dbReference type="RefSeq" id="XP_003675116.1">
    <property type="nucleotide sequence ID" value="XM_003675068.1"/>
</dbReference>
<sequence>MSSRIVIGTAAGLATLLSYSLYNREKKRTPSSLNGGPYLTQDELFNLRTGQGITGKVLQSYHLPNYQDKWSSKLKDGIFDDFGALWRALLFQKNQMAQMNGDVMLRDLERGKRMAVKNYNDAVRVYNQYIDDYKEHDKSWLYDSIRHQVEKARNELDDAVYQFKHFGENLEDSDTLSNTTSKFKESWNNIKPGKTVDPEEVDKIVASQSVYGWGENAQEFAREEMEENVRRQQQQTDAAAKKLKAFKQNALDKGWFLLNKDKVEEEEQVAENALKGLEGWGENAAQFAKDEYEDIKWQLGTSKESLTDKVDKSWEKMADAKKKLDETQAKWWEFGQKKNNELYEEAKRQYDLAETDYQKARKKLSEWNDKMWEKTDSSIHTLKEGSEKANEKIQSGLSKTQNYIRDQ</sequence>
<dbReference type="OrthoDB" id="3976380at2759"/>
<feature type="coiled-coil region" evidence="1">
    <location>
        <begin position="215"/>
        <end position="249"/>
    </location>
</feature>
<feature type="coiled-coil region" evidence="1">
    <location>
        <begin position="343"/>
        <end position="370"/>
    </location>
</feature>
<keyword evidence="4" id="KW-1185">Reference proteome</keyword>
<dbReference type="AlphaFoldDB" id="G0V9X8"/>
<reference evidence="3 4" key="1">
    <citation type="journal article" date="2011" name="Proc. Natl. Acad. Sci. U.S.A.">
        <title>Evolutionary erosion of yeast sex chromosomes by mating-type switching accidents.</title>
        <authorList>
            <person name="Gordon J.L."/>
            <person name="Armisen D."/>
            <person name="Proux-Wera E."/>
            <person name="Oheigeartaigh S.S."/>
            <person name="Byrne K.P."/>
            <person name="Wolfe K.H."/>
        </authorList>
    </citation>
    <scope>NUCLEOTIDE SEQUENCE [LARGE SCALE GENOMIC DNA]</scope>
    <source>
        <strain evidence="4">ATCC 76901 / BCRC 22586 / CBS 4309 / NBRC 1992 / NRRL Y-12630</strain>
    </source>
</reference>
<protein>
    <submittedName>
        <fullName evidence="3">Uncharacterized protein</fullName>
    </submittedName>
</protein>
<dbReference type="GeneID" id="96902302"/>
<evidence type="ECO:0000256" key="1">
    <source>
        <dbReference type="SAM" id="Coils"/>
    </source>
</evidence>
<reference key="2">
    <citation type="submission" date="2011-08" db="EMBL/GenBank/DDBJ databases">
        <title>Genome sequence of Naumovozyma castellii.</title>
        <authorList>
            <person name="Gordon J.L."/>
            <person name="Armisen D."/>
            <person name="Proux-Wera E."/>
            <person name="OhEigeartaigh S.S."/>
            <person name="Byrne K.P."/>
            <person name="Wolfe K.H."/>
        </authorList>
    </citation>
    <scope>NUCLEOTIDE SEQUENCE</scope>
    <source>
        <strain>Type strain:CBS 4309</strain>
    </source>
</reference>